<dbReference type="CDD" id="cd06974">
    <property type="entry name" value="TerD_like"/>
    <property type="match status" value="1"/>
</dbReference>
<comment type="caution">
    <text evidence="2">The sequence shown here is derived from an EMBL/GenBank/DDBJ whole genome shotgun (WGS) entry which is preliminary data.</text>
</comment>
<dbReference type="Gene3D" id="3.30.40.10">
    <property type="entry name" value="Zinc/RING finger domain, C3HC4 (zinc finger)"/>
    <property type="match status" value="1"/>
</dbReference>
<gene>
    <name evidence="2" type="ORF">ITX44_16940</name>
</gene>
<reference evidence="2 3" key="1">
    <citation type="submission" date="2021-01" db="EMBL/GenBank/DDBJ databases">
        <title>Streptomyces acididurans sp. nov., isolated from a peat swamp forest soil.</title>
        <authorList>
            <person name="Chantavorakit T."/>
            <person name="Duangmal K."/>
        </authorList>
    </citation>
    <scope>NUCLEOTIDE SEQUENCE [LARGE SCALE GENOMIC DNA]</scope>
    <source>
        <strain evidence="2 3">KK5PA1</strain>
    </source>
</reference>
<organism evidence="2 3">
    <name type="scientific">Actinacidiphila acididurans</name>
    <dbReference type="NCBI Taxonomy" id="2784346"/>
    <lineage>
        <taxon>Bacteria</taxon>
        <taxon>Bacillati</taxon>
        <taxon>Actinomycetota</taxon>
        <taxon>Actinomycetes</taxon>
        <taxon>Kitasatosporales</taxon>
        <taxon>Streptomycetaceae</taxon>
        <taxon>Actinacidiphila</taxon>
    </lineage>
</organism>
<protein>
    <recommendedName>
        <fullName evidence="1">RING-type domain-containing protein</fullName>
    </recommendedName>
</protein>
<evidence type="ECO:0000259" key="1">
    <source>
        <dbReference type="PROSITE" id="PS50089"/>
    </source>
</evidence>
<dbReference type="PANTHER" id="PTHR32097:SF18">
    <property type="entry name" value="RING-TYPE DOMAIN-CONTAINING PROTEIN"/>
    <property type="match status" value="1"/>
</dbReference>
<dbReference type="InterPro" id="IPR051324">
    <property type="entry name" value="Stress/Tellurium_Resist"/>
</dbReference>
<accession>A0ABS2TS97</accession>
<dbReference type="Proteomes" id="UP000749040">
    <property type="component" value="Unassembled WGS sequence"/>
</dbReference>
<dbReference type="InterPro" id="IPR013083">
    <property type="entry name" value="Znf_RING/FYVE/PHD"/>
</dbReference>
<sequence>MTTQALNGTSRASKNLAAVLLARRGAVYVAAGTADPSPRVLAGVSLLESDLLESGFLMSAGLRAALSALDAAELAAAGTALLADIDACLGADRDHTPLFRGFPVSTAVDTTAFYVDRVLALLYQAPEQPCVLCGTTGSVQAVAPCGHLVCGDCFDGMDFSACPICHRRIDPRDPFLRPALPRPAASVHRALPERLRVLSLGGDPAARRADAAAELGVLLARTTALSPQDSDDLAVLLDQAGDRGDLSWLPGTVPGRATKARVLAWLLADPRAFPVTLPAVAAAVSTATDVLRLLSVRSGGDPGLTDVPRLTAVPRPLRRTLLGALDALDPVLVAEDMRRHRRRWITAGEVLHPFEHAARHPRAALAFAALRGFRPHDDALSAGLRATAAGVPGATADADGVRLPVWAARVEAALAGGDVPGALALLARRPGELVRRLDHLLRLAGPYDADEVLAALGTAVPAVAPAVLLSALGSVRTRTAPHEARVFFPKGGAAKAYLAADERGVLAADVVEHAAALLTREVLRRAEQLPAVDIAVVDAELDGLIAPFTERTASRALVTLPRGSELPIAPGRTVRLFLHWMESPASGRTDLDLSVALLDPDWAHIGTCDYTHLRYRGTAAVHSGDLTSAPAPRGASEFVDLDLEQLAAAGVRYAVGVVFSFNSVPFADLAAAFAGVMVRDEPGRRGPVFDPRQVEQRFDLTAAAKACVALVLDVQARTMRWLDIVQGVTGTHHAVHRHADGLTALGRHLTAHFASGARVGLGELATWQAAARARTVVLRHLDGSASTYRRRPDEGTAAFAERIGTPATDTPEADPARAELAYLLRGDLDLSGGSEAYALYPAGLDPRSVRLLAASDLVSALAVR</sequence>
<dbReference type="RefSeq" id="WP_205358067.1">
    <property type="nucleotide sequence ID" value="NZ_JADKYB010000008.1"/>
</dbReference>
<dbReference type="SUPFAM" id="SSF57850">
    <property type="entry name" value="RING/U-box"/>
    <property type="match status" value="1"/>
</dbReference>
<proteinExistence type="predicted"/>
<dbReference type="InterPro" id="IPR001841">
    <property type="entry name" value="Znf_RING"/>
</dbReference>
<keyword evidence="3" id="KW-1185">Reference proteome</keyword>
<evidence type="ECO:0000313" key="2">
    <source>
        <dbReference type="EMBL" id="MBM9506207.1"/>
    </source>
</evidence>
<name>A0ABS2TS97_9ACTN</name>
<evidence type="ECO:0000313" key="3">
    <source>
        <dbReference type="Proteomes" id="UP000749040"/>
    </source>
</evidence>
<dbReference type="PANTHER" id="PTHR32097">
    <property type="entry name" value="CAMP-BINDING PROTEIN 1-RELATED"/>
    <property type="match status" value="1"/>
</dbReference>
<dbReference type="Gene3D" id="2.60.60.30">
    <property type="entry name" value="sav2460 like domains"/>
    <property type="match status" value="1"/>
</dbReference>
<dbReference type="PROSITE" id="PS50089">
    <property type="entry name" value="ZF_RING_2"/>
    <property type="match status" value="1"/>
</dbReference>
<feature type="domain" description="RING-type" evidence="1">
    <location>
        <begin position="130"/>
        <end position="166"/>
    </location>
</feature>
<dbReference type="EMBL" id="JADKYB010000008">
    <property type="protein sequence ID" value="MBM9506207.1"/>
    <property type="molecule type" value="Genomic_DNA"/>
</dbReference>
<dbReference type="InterPro" id="IPR003325">
    <property type="entry name" value="TerD"/>
</dbReference>
<dbReference type="Pfam" id="PF14447">
    <property type="entry name" value="Prok-RING_4"/>
    <property type="match status" value="1"/>
</dbReference>
<dbReference type="NCBIfam" id="NF041916">
    <property type="entry name" value="RING_SCO0854"/>
    <property type="match status" value="1"/>
</dbReference>